<evidence type="ECO:0000313" key="2">
    <source>
        <dbReference type="EMBL" id="RMV13982.1"/>
    </source>
</evidence>
<dbReference type="Proteomes" id="UP000272703">
    <property type="component" value="Unassembled WGS sequence"/>
</dbReference>
<comment type="caution">
    <text evidence="3">The sequence shown here is derived from an EMBL/GenBank/DDBJ whole genome shotgun (WGS) entry which is preliminary data.</text>
</comment>
<evidence type="ECO:0000313" key="3">
    <source>
        <dbReference type="EMBL" id="RMV15151.1"/>
    </source>
</evidence>
<dbReference type="InterPro" id="IPR000182">
    <property type="entry name" value="GNAT_dom"/>
</dbReference>
<dbReference type="Proteomes" id="UP000272241">
    <property type="component" value="Unassembled WGS sequence"/>
</dbReference>
<organism evidence="3 6">
    <name type="scientific">Pseudomonas savastanoi</name>
    <name type="common">Pseudomonas syringae pv. savastanoi</name>
    <dbReference type="NCBI Taxonomy" id="29438"/>
    <lineage>
        <taxon>Bacteria</taxon>
        <taxon>Pseudomonadati</taxon>
        <taxon>Pseudomonadota</taxon>
        <taxon>Gammaproteobacteria</taxon>
        <taxon>Pseudomonadales</taxon>
        <taxon>Pseudomonadaceae</taxon>
        <taxon>Pseudomonas</taxon>
    </lineage>
</organism>
<proteinExistence type="predicted"/>
<evidence type="ECO:0000313" key="6">
    <source>
        <dbReference type="Proteomes" id="UP000272241"/>
    </source>
</evidence>
<reference evidence="5 6" key="1">
    <citation type="submission" date="2018-08" db="EMBL/GenBank/DDBJ databases">
        <title>Recombination of ecologically and evolutionarily significant loci maintains genetic cohesion in the Pseudomonas syringae species complex.</title>
        <authorList>
            <person name="Dillon M."/>
            <person name="Thakur S."/>
            <person name="Almeida R.N.D."/>
            <person name="Weir B.S."/>
            <person name="Guttman D.S."/>
        </authorList>
    </citation>
    <scope>NUCLEOTIDE SEQUENCE [LARGE SCALE GENOMIC DNA]</scope>
    <source>
        <strain evidence="3 6">ICMP 11895</strain>
        <strain evidence="2 7">ICMP 11897</strain>
        <strain evidence="4 5">ICMP 11899</strain>
    </source>
</reference>
<accession>A0A3M6A782</accession>
<keyword evidence="3" id="KW-0808">Transferase</keyword>
<gene>
    <name evidence="3" type="ORF">ALP15_00657</name>
    <name evidence="2" type="ORF">ALP16_03350</name>
    <name evidence="4" type="ORF">ALP17_110127</name>
</gene>
<dbReference type="EMBL" id="RBUM01000190">
    <property type="protein sequence ID" value="RMV16641.1"/>
    <property type="molecule type" value="Genomic_DNA"/>
</dbReference>
<feature type="domain" description="N-acetyltransferase" evidence="1">
    <location>
        <begin position="1"/>
        <end position="142"/>
    </location>
</feature>
<dbReference type="AlphaFoldDB" id="A0A3M6A782"/>
<dbReference type="SUPFAM" id="SSF55729">
    <property type="entry name" value="Acyl-CoA N-acyltransferases (Nat)"/>
    <property type="match status" value="1"/>
</dbReference>
<name>A0A3M6A782_PSESS</name>
<evidence type="ECO:0000313" key="4">
    <source>
        <dbReference type="EMBL" id="RMV16641.1"/>
    </source>
</evidence>
<evidence type="ECO:0000313" key="7">
    <source>
        <dbReference type="Proteomes" id="UP000272703"/>
    </source>
</evidence>
<dbReference type="EMBL" id="RBUN01000408">
    <property type="protein sequence ID" value="RMV13982.1"/>
    <property type="molecule type" value="Genomic_DNA"/>
</dbReference>
<dbReference type="InterPro" id="IPR016181">
    <property type="entry name" value="Acyl_CoA_acyltransferase"/>
</dbReference>
<evidence type="ECO:0000259" key="1">
    <source>
        <dbReference type="PROSITE" id="PS51186"/>
    </source>
</evidence>
<protein>
    <submittedName>
        <fullName evidence="3">GCN5-like N-acetyltransferase</fullName>
    </submittedName>
</protein>
<dbReference type="GO" id="GO:0016747">
    <property type="term" value="F:acyltransferase activity, transferring groups other than amino-acyl groups"/>
    <property type="evidence" value="ECO:0007669"/>
    <property type="project" value="InterPro"/>
</dbReference>
<sequence>MREWITGADFNDTDLKVISSGVIRHGCALPQSQGGQPEPIACLVKEDGVLIGGVTGRTEFQRLFVNYIWIDDQWRSLGLGTACLNRLEALAIERGCVDALIETLSDETAQWYSRCGYVLIALLPRYCGELTSRHTLLKKFHPPQRR</sequence>
<dbReference type="PROSITE" id="PS51186">
    <property type="entry name" value="GNAT"/>
    <property type="match status" value="1"/>
</dbReference>
<dbReference type="Gene3D" id="3.40.630.30">
    <property type="match status" value="1"/>
</dbReference>
<dbReference type="RefSeq" id="WP_082333316.1">
    <property type="nucleotide sequence ID" value="NZ_RBUM01000190.1"/>
</dbReference>
<dbReference type="EMBL" id="RBUO01000294">
    <property type="protein sequence ID" value="RMV15151.1"/>
    <property type="molecule type" value="Genomic_DNA"/>
</dbReference>
<evidence type="ECO:0000313" key="5">
    <source>
        <dbReference type="Proteomes" id="UP000270795"/>
    </source>
</evidence>
<dbReference type="Proteomes" id="UP000270795">
    <property type="component" value="Unassembled WGS sequence"/>
</dbReference>
<dbReference type="Pfam" id="PF00583">
    <property type="entry name" value="Acetyltransf_1"/>
    <property type="match status" value="1"/>
</dbReference>
<dbReference type="CDD" id="cd04301">
    <property type="entry name" value="NAT_SF"/>
    <property type="match status" value="1"/>
</dbReference>